<dbReference type="OrthoDB" id="291007at2759"/>
<feature type="region of interest" description="Disordered" evidence="1">
    <location>
        <begin position="88"/>
        <end position="143"/>
    </location>
</feature>
<dbReference type="Gene3D" id="2.60.40.2080">
    <property type="match status" value="2"/>
</dbReference>
<name>A0A3N4KHA3_9PEZI</name>
<protein>
    <submittedName>
        <fullName evidence="2">Uncharacterized protein</fullName>
    </submittedName>
</protein>
<dbReference type="GO" id="GO:0030246">
    <property type="term" value="F:carbohydrate binding"/>
    <property type="evidence" value="ECO:0007669"/>
    <property type="project" value="InterPro"/>
</dbReference>
<evidence type="ECO:0000313" key="2">
    <source>
        <dbReference type="EMBL" id="RPB09917.1"/>
    </source>
</evidence>
<dbReference type="InParanoid" id="A0A3N4KHA3"/>
<feature type="region of interest" description="Disordered" evidence="1">
    <location>
        <begin position="222"/>
        <end position="244"/>
    </location>
</feature>
<dbReference type="STRING" id="1392247.A0A3N4KHA3"/>
<evidence type="ECO:0000256" key="1">
    <source>
        <dbReference type="SAM" id="MobiDB-lite"/>
    </source>
</evidence>
<reference evidence="2 3" key="1">
    <citation type="journal article" date="2018" name="Nat. Ecol. Evol.">
        <title>Pezizomycetes genomes reveal the molecular basis of ectomycorrhizal truffle lifestyle.</title>
        <authorList>
            <person name="Murat C."/>
            <person name="Payen T."/>
            <person name="Noel B."/>
            <person name="Kuo A."/>
            <person name="Morin E."/>
            <person name="Chen J."/>
            <person name="Kohler A."/>
            <person name="Krizsan K."/>
            <person name="Balestrini R."/>
            <person name="Da Silva C."/>
            <person name="Montanini B."/>
            <person name="Hainaut M."/>
            <person name="Levati E."/>
            <person name="Barry K.W."/>
            <person name="Belfiori B."/>
            <person name="Cichocki N."/>
            <person name="Clum A."/>
            <person name="Dockter R.B."/>
            <person name="Fauchery L."/>
            <person name="Guy J."/>
            <person name="Iotti M."/>
            <person name="Le Tacon F."/>
            <person name="Lindquist E.A."/>
            <person name="Lipzen A."/>
            <person name="Malagnac F."/>
            <person name="Mello A."/>
            <person name="Molinier V."/>
            <person name="Miyauchi S."/>
            <person name="Poulain J."/>
            <person name="Riccioni C."/>
            <person name="Rubini A."/>
            <person name="Sitrit Y."/>
            <person name="Splivallo R."/>
            <person name="Traeger S."/>
            <person name="Wang M."/>
            <person name="Zifcakova L."/>
            <person name="Wipf D."/>
            <person name="Zambonelli A."/>
            <person name="Paolocci F."/>
            <person name="Nowrousian M."/>
            <person name="Ottonello S."/>
            <person name="Baldrian P."/>
            <person name="Spatafora J.W."/>
            <person name="Henrissat B."/>
            <person name="Nagy L.G."/>
            <person name="Aury J.M."/>
            <person name="Wincker P."/>
            <person name="Grigoriev I.V."/>
            <person name="Bonfante P."/>
            <person name="Martin F.M."/>
        </authorList>
    </citation>
    <scope>NUCLEOTIDE SEQUENCE [LARGE SCALE GENOMIC DNA]</scope>
    <source>
        <strain evidence="2 3">CCBAS932</strain>
    </source>
</reference>
<dbReference type="GO" id="GO:0007155">
    <property type="term" value="P:cell adhesion"/>
    <property type="evidence" value="ECO:0007669"/>
    <property type="project" value="InterPro"/>
</dbReference>
<proteinExistence type="predicted"/>
<sequence>MPHLFQTRPAMAYNFAQRNIAHIRALLQTLMSDIVDAEFAVAELRTGAVEPAVLEALVDVETGIAGVLMLYGEAVVELEYVRRRWPSIDNPPPGQIDPPTASPARLLPATPNPPQATRAPTHPNRPPAAPKLRTGSFHTSEVTPHGAAIGATNLITFSPPYPTAPGIITGLRLVSIAGSGTLRATTHARNITPKHFSIHAHALTHCPSSASWLEIAPDDADLQHGTSSTTQDHPAMEKKRETAEKRANVRVQTWAQGVSAAGFDLCVASGMGSMLFAAEVSWAACAADRPDTVMGTFQTSVPLPRRETGFEAGRFRDEPVKVFLAINRFAASMGSDVNLNSSDIPKEHNDGLSQR</sequence>
<evidence type="ECO:0000313" key="3">
    <source>
        <dbReference type="Proteomes" id="UP000277580"/>
    </source>
</evidence>
<dbReference type="SUPFAM" id="SSF141086">
    <property type="entry name" value="Agglutinin HPA-like"/>
    <property type="match status" value="1"/>
</dbReference>
<feature type="compositionally biased region" description="Basic and acidic residues" evidence="1">
    <location>
        <begin position="234"/>
        <end position="244"/>
    </location>
</feature>
<gene>
    <name evidence="2" type="ORF">P167DRAFT_547675</name>
</gene>
<accession>A0A3N4KHA3</accession>
<organism evidence="2 3">
    <name type="scientific">Morchella conica CCBAS932</name>
    <dbReference type="NCBI Taxonomy" id="1392247"/>
    <lineage>
        <taxon>Eukaryota</taxon>
        <taxon>Fungi</taxon>
        <taxon>Dikarya</taxon>
        <taxon>Ascomycota</taxon>
        <taxon>Pezizomycotina</taxon>
        <taxon>Pezizomycetes</taxon>
        <taxon>Pezizales</taxon>
        <taxon>Morchellaceae</taxon>
        <taxon>Morchella</taxon>
    </lineage>
</organism>
<dbReference type="Proteomes" id="UP000277580">
    <property type="component" value="Unassembled WGS sequence"/>
</dbReference>
<dbReference type="EMBL" id="ML119147">
    <property type="protein sequence ID" value="RPB09917.1"/>
    <property type="molecule type" value="Genomic_DNA"/>
</dbReference>
<dbReference type="AlphaFoldDB" id="A0A3N4KHA3"/>
<dbReference type="InterPro" id="IPR037221">
    <property type="entry name" value="H-type_lectin_dom_sf"/>
</dbReference>
<keyword evidence="3" id="KW-1185">Reference proteome</keyword>